<protein>
    <submittedName>
        <fullName evidence="1">Uncharacterized protein</fullName>
    </submittedName>
</protein>
<reference evidence="1" key="1">
    <citation type="journal article" date="2020" name="mSystems">
        <title>Genome- and Community-Level Interaction Insights into Carbon Utilization and Element Cycling Functions of Hydrothermarchaeota in Hydrothermal Sediment.</title>
        <authorList>
            <person name="Zhou Z."/>
            <person name="Liu Y."/>
            <person name="Xu W."/>
            <person name="Pan J."/>
            <person name="Luo Z.H."/>
            <person name="Li M."/>
        </authorList>
    </citation>
    <scope>NUCLEOTIDE SEQUENCE [LARGE SCALE GENOMIC DNA]</scope>
    <source>
        <strain evidence="1">HyVt-517</strain>
    </source>
</reference>
<dbReference type="AlphaFoldDB" id="A0A7V5MHX6"/>
<sequence length="205" mass="23420">MFANRFVNKNNNDFLNIAIIANPSMGLDALCASIGLKELIKLSLKDKKQDISIDIYYLATLPFGAEILRDKAKVKNKLGEKSLEIEFPAESLEKVLYDYNQEKKSFKISLVGFKGKKPLKKEISFKEVKEEFDLMIGLGFKDIKEFERYHTEIKSTSKKEVFNKENLKSKSLTEGIMDLFYSEKIKPSKTASVAFFTYLSSPSVK</sequence>
<name>A0A7V5MHX6_UNCKA</name>
<gene>
    <name evidence="1" type="ORF">ENJ78_00245</name>
</gene>
<proteinExistence type="predicted"/>
<evidence type="ECO:0000313" key="1">
    <source>
        <dbReference type="EMBL" id="HHH14121.1"/>
    </source>
</evidence>
<dbReference type="Proteomes" id="UP000886106">
    <property type="component" value="Unassembled WGS sequence"/>
</dbReference>
<comment type="caution">
    <text evidence="1">The sequence shown here is derived from an EMBL/GenBank/DDBJ whole genome shotgun (WGS) entry which is preliminary data.</text>
</comment>
<accession>A0A7V5MHX6</accession>
<organism evidence="1">
    <name type="scientific">candidate division WWE3 bacterium</name>
    <dbReference type="NCBI Taxonomy" id="2053526"/>
    <lineage>
        <taxon>Bacteria</taxon>
        <taxon>Katanobacteria</taxon>
    </lineage>
</organism>
<dbReference type="EMBL" id="DRNS01000019">
    <property type="protein sequence ID" value="HHH14121.1"/>
    <property type="molecule type" value="Genomic_DNA"/>
</dbReference>